<reference evidence="1 2" key="1">
    <citation type="submission" date="2017-11" db="EMBL/GenBank/DDBJ databases">
        <title>Comparitive Functional Genomics of Dry Heat Resistant strains isolated from the Viking Spacecraft.</title>
        <authorList>
            <person name="Seuylemezian A."/>
            <person name="Cooper K."/>
            <person name="Vaishampayan P."/>
        </authorList>
    </citation>
    <scope>NUCLEOTIDE SEQUENCE [LARGE SCALE GENOMIC DNA]</scope>
    <source>
        <strain evidence="1 2">V1-29</strain>
    </source>
</reference>
<evidence type="ECO:0000313" key="2">
    <source>
        <dbReference type="Proteomes" id="UP000234748"/>
    </source>
</evidence>
<dbReference type="GO" id="GO:0006974">
    <property type="term" value="P:DNA damage response"/>
    <property type="evidence" value="ECO:0007669"/>
    <property type="project" value="TreeGrafter"/>
</dbReference>
<organism evidence="1 2">
    <name type="scientific">Peribacillus deserti</name>
    <dbReference type="NCBI Taxonomy" id="673318"/>
    <lineage>
        <taxon>Bacteria</taxon>
        <taxon>Bacillati</taxon>
        <taxon>Bacillota</taxon>
        <taxon>Bacilli</taxon>
        <taxon>Bacillales</taxon>
        <taxon>Bacillaceae</taxon>
        <taxon>Peribacillus</taxon>
    </lineage>
</organism>
<protein>
    <submittedName>
        <fullName evidence="1">SIMPL domain-containing protein</fullName>
    </submittedName>
</protein>
<dbReference type="RefSeq" id="WP_101640537.1">
    <property type="nucleotide sequence ID" value="NZ_PGUY01000014.1"/>
</dbReference>
<proteinExistence type="predicted"/>
<dbReference type="AlphaFoldDB" id="A0A2N5M943"/>
<dbReference type="InterPro" id="IPR007497">
    <property type="entry name" value="SIMPL/DUF541"/>
</dbReference>
<dbReference type="Pfam" id="PF04402">
    <property type="entry name" value="SIMPL"/>
    <property type="match status" value="1"/>
</dbReference>
<sequence length="218" mass="23467">MQTRVKREKHPSIRVYGIGAVMVQPDKASITVGVITEGNSAAAVQAENAAKISAVIAAIIKNGVQRDQIQTSEYKMDILYDFAEGKQVFKGYRVTHLLRVSNLRTELAGTVIDAAAANGANFFSNVTFQVSQSSVHYQRALTLAVQDAQNKASSIAKSVHAKIILEPFEIIELTDNEPQPRVLGLQSAAVAATSIEPGQTQIAARVSALFRYSGSLQP</sequence>
<dbReference type="InterPro" id="IPR052022">
    <property type="entry name" value="26kDa_periplasmic_antigen"/>
</dbReference>
<dbReference type="PANTHER" id="PTHR34387:SF1">
    <property type="entry name" value="PERIPLASMIC IMMUNOGENIC PROTEIN"/>
    <property type="match status" value="1"/>
</dbReference>
<accession>A0A2N5M943</accession>
<dbReference type="OrthoDB" id="9785192at2"/>
<dbReference type="Gene3D" id="3.30.70.2970">
    <property type="entry name" value="Protein of unknown function (DUF541), domain 2"/>
    <property type="match status" value="1"/>
</dbReference>
<gene>
    <name evidence="1" type="ORF">CUU66_04775</name>
</gene>
<keyword evidence="2" id="KW-1185">Reference proteome</keyword>
<comment type="caution">
    <text evidence="1">The sequence shown here is derived from an EMBL/GenBank/DDBJ whole genome shotgun (WGS) entry which is preliminary data.</text>
</comment>
<dbReference type="Proteomes" id="UP000234748">
    <property type="component" value="Unassembled WGS sequence"/>
</dbReference>
<dbReference type="PANTHER" id="PTHR34387">
    <property type="entry name" value="SLR1258 PROTEIN"/>
    <property type="match status" value="1"/>
</dbReference>
<evidence type="ECO:0000313" key="1">
    <source>
        <dbReference type="EMBL" id="PLT30874.1"/>
    </source>
</evidence>
<dbReference type="Gene3D" id="3.30.110.170">
    <property type="entry name" value="Protein of unknown function (DUF541), domain 1"/>
    <property type="match status" value="1"/>
</dbReference>
<name>A0A2N5M943_9BACI</name>
<dbReference type="EMBL" id="PGUY01000014">
    <property type="protein sequence ID" value="PLT30874.1"/>
    <property type="molecule type" value="Genomic_DNA"/>
</dbReference>